<accession>A0A371H9M2</accession>
<comment type="caution">
    <text evidence="2">The sequence shown here is derived from an EMBL/GenBank/DDBJ whole genome shotgun (WGS) entry which is preliminary data.</text>
</comment>
<proteinExistence type="predicted"/>
<organism evidence="2 3">
    <name type="scientific">Mucuna pruriens</name>
    <name type="common">Velvet bean</name>
    <name type="synonym">Dolichos pruriens</name>
    <dbReference type="NCBI Taxonomy" id="157652"/>
    <lineage>
        <taxon>Eukaryota</taxon>
        <taxon>Viridiplantae</taxon>
        <taxon>Streptophyta</taxon>
        <taxon>Embryophyta</taxon>
        <taxon>Tracheophyta</taxon>
        <taxon>Spermatophyta</taxon>
        <taxon>Magnoliopsida</taxon>
        <taxon>eudicotyledons</taxon>
        <taxon>Gunneridae</taxon>
        <taxon>Pentapetalae</taxon>
        <taxon>rosids</taxon>
        <taxon>fabids</taxon>
        <taxon>Fabales</taxon>
        <taxon>Fabaceae</taxon>
        <taxon>Papilionoideae</taxon>
        <taxon>50 kb inversion clade</taxon>
        <taxon>NPAAA clade</taxon>
        <taxon>indigoferoid/millettioid clade</taxon>
        <taxon>Phaseoleae</taxon>
        <taxon>Mucuna</taxon>
    </lineage>
</organism>
<name>A0A371H9M2_MUCPR</name>
<dbReference type="Proteomes" id="UP000257109">
    <property type="component" value="Unassembled WGS sequence"/>
</dbReference>
<dbReference type="OrthoDB" id="1731207at2759"/>
<keyword evidence="3" id="KW-1185">Reference proteome</keyword>
<dbReference type="AlphaFoldDB" id="A0A371H9M2"/>
<evidence type="ECO:0000313" key="3">
    <source>
        <dbReference type="Proteomes" id="UP000257109"/>
    </source>
</evidence>
<dbReference type="EMBL" id="QJKJ01003216">
    <property type="protein sequence ID" value="RDX99492.1"/>
    <property type="molecule type" value="Genomic_DNA"/>
</dbReference>
<sequence>MENQERREVSLFRANMLESNDITIARFLNELNKDLQYVEELYLYTSMDALEDETMENESSRHESSSINETNLSSELSLDDKDLLTVRHLMSIQIGGDDDS</sequence>
<gene>
    <name evidence="2" type="ORF">CR513_17451</name>
</gene>
<feature type="non-terminal residue" evidence="2">
    <location>
        <position position="1"/>
    </location>
</feature>
<protein>
    <submittedName>
        <fullName evidence="2">Uncharacterized protein</fullName>
    </submittedName>
</protein>
<reference evidence="2" key="1">
    <citation type="submission" date="2018-05" db="EMBL/GenBank/DDBJ databases">
        <title>Draft genome of Mucuna pruriens seed.</title>
        <authorList>
            <person name="Nnadi N.E."/>
            <person name="Vos R."/>
            <person name="Hasami M.H."/>
            <person name="Devisetty U.K."/>
            <person name="Aguiy J.C."/>
        </authorList>
    </citation>
    <scope>NUCLEOTIDE SEQUENCE [LARGE SCALE GENOMIC DNA]</scope>
    <source>
        <strain evidence="2">JCA_2017</strain>
    </source>
</reference>
<evidence type="ECO:0000313" key="2">
    <source>
        <dbReference type="EMBL" id="RDX99492.1"/>
    </source>
</evidence>
<feature type="region of interest" description="Disordered" evidence="1">
    <location>
        <begin position="52"/>
        <end position="74"/>
    </location>
</feature>
<evidence type="ECO:0000256" key="1">
    <source>
        <dbReference type="SAM" id="MobiDB-lite"/>
    </source>
</evidence>